<dbReference type="CDD" id="cd05233">
    <property type="entry name" value="SDR_c"/>
    <property type="match status" value="1"/>
</dbReference>
<evidence type="ECO:0000313" key="3">
    <source>
        <dbReference type="EMBL" id="KIW00020.1"/>
    </source>
</evidence>
<dbReference type="HOGENOM" id="CLU_010194_8_2_1"/>
<dbReference type="InterPro" id="IPR036291">
    <property type="entry name" value="NAD(P)-bd_dom_sf"/>
</dbReference>
<dbReference type="GeneID" id="27316345"/>
<organism evidence="3 4">
    <name type="scientific">Verruconis gallopava</name>
    <dbReference type="NCBI Taxonomy" id="253628"/>
    <lineage>
        <taxon>Eukaryota</taxon>
        <taxon>Fungi</taxon>
        <taxon>Dikarya</taxon>
        <taxon>Ascomycota</taxon>
        <taxon>Pezizomycotina</taxon>
        <taxon>Dothideomycetes</taxon>
        <taxon>Pleosporomycetidae</taxon>
        <taxon>Venturiales</taxon>
        <taxon>Sympoventuriaceae</taxon>
        <taxon>Verruconis</taxon>
    </lineage>
</organism>
<dbReference type="PRINTS" id="PR00081">
    <property type="entry name" value="GDHRDH"/>
</dbReference>
<dbReference type="PANTHER" id="PTHR42901:SF1">
    <property type="entry name" value="ALCOHOL DEHYDROGENASE"/>
    <property type="match status" value="1"/>
</dbReference>
<dbReference type="InterPro" id="IPR002347">
    <property type="entry name" value="SDR_fam"/>
</dbReference>
<keyword evidence="4" id="KW-1185">Reference proteome</keyword>
<name>A0A0D2A168_9PEZI</name>
<dbReference type="GO" id="GO:0016491">
    <property type="term" value="F:oxidoreductase activity"/>
    <property type="evidence" value="ECO:0007669"/>
    <property type="project" value="UniProtKB-KW"/>
</dbReference>
<comment type="similarity">
    <text evidence="1">Belongs to the short-chain dehydrogenases/reductases (SDR) family.</text>
</comment>
<protein>
    <recommendedName>
        <fullName evidence="5">Ketoreductase (KR) domain-containing protein</fullName>
    </recommendedName>
</protein>
<reference evidence="3 4" key="1">
    <citation type="submission" date="2015-01" db="EMBL/GenBank/DDBJ databases">
        <title>The Genome Sequence of Ochroconis gallopava CBS43764.</title>
        <authorList>
            <consortium name="The Broad Institute Genomics Platform"/>
            <person name="Cuomo C."/>
            <person name="de Hoog S."/>
            <person name="Gorbushina A."/>
            <person name="Stielow B."/>
            <person name="Teixiera M."/>
            <person name="Abouelleil A."/>
            <person name="Chapman S.B."/>
            <person name="Priest M."/>
            <person name="Young S.K."/>
            <person name="Wortman J."/>
            <person name="Nusbaum C."/>
            <person name="Birren B."/>
        </authorList>
    </citation>
    <scope>NUCLEOTIDE SEQUENCE [LARGE SCALE GENOMIC DNA]</scope>
    <source>
        <strain evidence="3 4">CBS 43764</strain>
    </source>
</reference>
<dbReference type="STRING" id="253628.A0A0D2A168"/>
<gene>
    <name evidence="3" type="ORF">PV09_08372</name>
</gene>
<dbReference type="RefSeq" id="XP_016209889.1">
    <property type="nucleotide sequence ID" value="XM_016362254.1"/>
</dbReference>
<dbReference type="InParanoid" id="A0A0D2A168"/>
<accession>A0A0D2A168</accession>
<dbReference type="OrthoDB" id="1933717at2759"/>
<proteinExistence type="inferred from homology"/>
<dbReference type="AlphaFoldDB" id="A0A0D2A168"/>
<evidence type="ECO:0008006" key="5">
    <source>
        <dbReference type="Google" id="ProtNLM"/>
    </source>
</evidence>
<evidence type="ECO:0000256" key="2">
    <source>
        <dbReference type="ARBA" id="ARBA00023002"/>
    </source>
</evidence>
<sequence length="349" mass="38059">MPIITRRNFTKTFHHDTYSALQSKIGGISLSSKSAFITGSGSGIGRATAIAFAKAGARAVFLSGRTASTLAETKEMIKRVNPDTAVQEFVFDISSKLGEVDVVFEEATKLNGGTPIDIFVNRYARALPELHAADVLDNAADLASIPTVAEPNVDLESSTANFERYWRHFEVNVRGSLALATAFLRHASPTGGTILNLTSGAAVIDFVPGLSGYGASKLAALKMFTYLWHEHRESGRDLKVFHIHPGVVATSMAKEGKSRTEDTAELAADFSVWLLGGDADFLQNRFLYRFTTIMPALAHRLHPQSDFYLLPGANMCRDVDELVDMKDRIVEENLLTVGLRGWDSTALSF</sequence>
<keyword evidence="2" id="KW-0560">Oxidoreductase</keyword>
<evidence type="ECO:0000256" key="1">
    <source>
        <dbReference type="ARBA" id="ARBA00006484"/>
    </source>
</evidence>
<dbReference type="Gene3D" id="3.40.50.720">
    <property type="entry name" value="NAD(P)-binding Rossmann-like Domain"/>
    <property type="match status" value="1"/>
</dbReference>
<dbReference type="Proteomes" id="UP000053259">
    <property type="component" value="Unassembled WGS sequence"/>
</dbReference>
<evidence type="ECO:0000313" key="4">
    <source>
        <dbReference type="Proteomes" id="UP000053259"/>
    </source>
</evidence>
<dbReference type="EMBL" id="KN847568">
    <property type="protein sequence ID" value="KIW00020.1"/>
    <property type="molecule type" value="Genomic_DNA"/>
</dbReference>
<dbReference type="VEuPathDB" id="FungiDB:PV09_08372"/>
<dbReference type="Pfam" id="PF00106">
    <property type="entry name" value="adh_short"/>
    <property type="match status" value="1"/>
</dbReference>
<dbReference type="PANTHER" id="PTHR42901">
    <property type="entry name" value="ALCOHOL DEHYDROGENASE"/>
    <property type="match status" value="1"/>
</dbReference>
<dbReference type="SUPFAM" id="SSF51735">
    <property type="entry name" value="NAD(P)-binding Rossmann-fold domains"/>
    <property type="match status" value="1"/>
</dbReference>